<name>A0A2S9WY87_9FLAO</name>
<dbReference type="Gene3D" id="3.30.70.1440">
    <property type="entry name" value="Multidrug efflux transporter AcrB pore domain"/>
    <property type="match status" value="1"/>
</dbReference>
<proteinExistence type="predicted"/>
<evidence type="ECO:0000313" key="1">
    <source>
        <dbReference type="EMBL" id="PRP68438.1"/>
    </source>
</evidence>
<organism evidence="1 2">
    <name type="scientific">Nonlabens agnitus</name>
    <dbReference type="NCBI Taxonomy" id="870484"/>
    <lineage>
        <taxon>Bacteria</taxon>
        <taxon>Pseudomonadati</taxon>
        <taxon>Bacteroidota</taxon>
        <taxon>Flavobacteriia</taxon>
        <taxon>Flavobacteriales</taxon>
        <taxon>Flavobacteriaceae</taxon>
        <taxon>Nonlabens</taxon>
    </lineage>
</organism>
<keyword evidence="1" id="KW-0614">Plasmid</keyword>
<dbReference type="Proteomes" id="UP000239532">
    <property type="component" value="Plasmid p1"/>
</dbReference>
<evidence type="ECO:0008006" key="3">
    <source>
        <dbReference type="Google" id="ProtNLM"/>
    </source>
</evidence>
<reference evidence="1 2" key="1">
    <citation type="submission" date="2016-11" db="EMBL/GenBank/DDBJ databases">
        <title>Trade-off between light-utilization and light-protection in marine flavobacteria.</title>
        <authorList>
            <person name="Kumagai Y."/>
        </authorList>
    </citation>
    <scope>NUCLEOTIDE SEQUENCE [LARGE SCALE GENOMIC DNA]</scope>
    <source>
        <strain evidence="1 2">JCM 17109</strain>
        <plasmid evidence="1 2">p1</plasmid>
    </source>
</reference>
<geneLocation type="plasmid" evidence="1 2">
    <name>p1</name>
</geneLocation>
<keyword evidence="2" id="KW-1185">Reference proteome</keyword>
<protein>
    <recommendedName>
        <fullName evidence="3">Acriflavin resistance protein</fullName>
    </recommendedName>
</protein>
<evidence type="ECO:0000313" key="2">
    <source>
        <dbReference type="Proteomes" id="UP000239532"/>
    </source>
</evidence>
<comment type="caution">
    <text evidence="1">The sequence shown here is derived from an EMBL/GenBank/DDBJ whole genome shotgun (WGS) entry which is preliminary data.</text>
</comment>
<accession>A0A2S9WY87</accession>
<dbReference type="InterPro" id="IPR027463">
    <property type="entry name" value="AcrB_DN_DC_subdom"/>
</dbReference>
<sequence>MPNGTAESITDSIISSIQEKAQIVNKELTEEYLTDEVYGDSVMLFENIIKSQTSSSSANLSINLLPGETRPEALKSPIVANRLRELVGVVPGAETLNFGSGGNFGGSPVSVSLLSNNIEELKAATEDFKEILSQNPLLKDIEDNDPAGIKEIKLELNDNAYALGLNSRAVMSQVRSAFLVKSTTFPARPG</sequence>
<dbReference type="AlphaFoldDB" id="A0A2S9WY87"/>
<gene>
    <name evidence="1" type="ORF">BST86_00060</name>
</gene>
<dbReference type="Gene3D" id="3.30.70.1430">
    <property type="entry name" value="Multidrug efflux transporter AcrB pore domain"/>
    <property type="match status" value="1"/>
</dbReference>
<dbReference type="Gene3D" id="3.30.2090.10">
    <property type="entry name" value="Multidrug efflux transporter AcrB TolC docking domain, DN and DC subdomains"/>
    <property type="match status" value="1"/>
</dbReference>
<dbReference type="EMBL" id="MQUC01000002">
    <property type="protein sequence ID" value="PRP68438.1"/>
    <property type="molecule type" value="Genomic_DNA"/>
</dbReference>